<evidence type="ECO:0000256" key="2">
    <source>
        <dbReference type="SAM" id="Phobius"/>
    </source>
</evidence>
<gene>
    <name evidence="3" type="ORF">GCM10022279_15000</name>
</gene>
<organism evidence="3 4">
    <name type="scientific">Comamonas faecalis</name>
    <dbReference type="NCBI Taxonomy" id="1387849"/>
    <lineage>
        <taxon>Bacteria</taxon>
        <taxon>Pseudomonadati</taxon>
        <taxon>Pseudomonadota</taxon>
        <taxon>Betaproteobacteria</taxon>
        <taxon>Burkholderiales</taxon>
        <taxon>Comamonadaceae</taxon>
        <taxon>Comamonas</taxon>
    </lineage>
</organism>
<feature type="region of interest" description="Disordered" evidence="1">
    <location>
        <begin position="1"/>
        <end position="22"/>
    </location>
</feature>
<dbReference type="Pfam" id="PF04375">
    <property type="entry name" value="HemX"/>
    <property type="match status" value="1"/>
</dbReference>
<dbReference type="RefSeq" id="WP_103043735.1">
    <property type="nucleotide sequence ID" value="NZ_BAABBP010000010.1"/>
</dbReference>
<keyword evidence="2" id="KW-0812">Transmembrane</keyword>
<evidence type="ECO:0000256" key="1">
    <source>
        <dbReference type="SAM" id="MobiDB-lite"/>
    </source>
</evidence>
<proteinExistence type="predicted"/>
<feature type="transmembrane region" description="Helical" evidence="2">
    <location>
        <begin position="25"/>
        <end position="46"/>
    </location>
</feature>
<protein>
    <recommendedName>
        <fullName evidence="5">Uroporphyrin-3 C-methyltransferase</fullName>
    </recommendedName>
</protein>
<dbReference type="EMBL" id="BAABBP010000010">
    <property type="protein sequence ID" value="GAA3992735.1"/>
    <property type="molecule type" value="Genomic_DNA"/>
</dbReference>
<evidence type="ECO:0008006" key="5">
    <source>
        <dbReference type="Google" id="ProtNLM"/>
    </source>
</evidence>
<sequence length="365" mass="39114">MSADNPLPSPPPPAPSSTHGGGGSALAMAIISLLAVGALALSALLWQRLASIQEQLARQSAETGAQAIEARTVAREAQDLARDSSAKLTVLETRVGEVALQRSQLEELMQSLSRSRDENLVVDIEAGIRLAQQQAQLTGSLQPLLAALHSASQRIERASQPRLTPVLRAMAQDTERLERANVTDTAGLLGRLDDLVRQVGDLPLRNAATTAQALHGPAARPGGEAADEAPAQDKPADAAATPPWQAWLQRAWTGVRDEALTLVRIQRIEHPDAVLLAPEQAFFLRENLKMQLLNARLSLLGRRTGAARADLAYAYSVMVKYFDPTSRRTQNALQALQQLQEHMTASDTPTLDDTFAALATAAAGR</sequence>
<name>A0ABP7R5J8_9BURK</name>
<dbReference type="InterPro" id="IPR007470">
    <property type="entry name" value="HemX"/>
</dbReference>
<dbReference type="Proteomes" id="UP001501627">
    <property type="component" value="Unassembled WGS sequence"/>
</dbReference>
<evidence type="ECO:0000313" key="3">
    <source>
        <dbReference type="EMBL" id="GAA3992735.1"/>
    </source>
</evidence>
<dbReference type="PANTHER" id="PTHR38043:SF1">
    <property type="entry name" value="PROTEIN HEMX"/>
    <property type="match status" value="1"/>
</dbReference>
<feature type="compositionally biased region" description="Low complexity" evidence="1">
    <location>
        <begin position="228"/>
        <end position="240"/>
    </location>
</feature>
<comment type="caution">
    <text evidence="3">The sequence shown here is derived from an EMBL/GenBank/DDBJ whole genome shotgun (WGS) entry which is preliminary data.</text>
</comment>
<keyword evidence="4" id="KW-1185">Reference proteome</keyword>
<accession>A0ABP7R5J8</accession>
<dbReference type="PANTHER" id="PTHR38043">
    <property type="entry name" value="PROTEIN HEMX"/>
    <property type="match status" value="1"/>
</dbReference>
<evidence type="ECO:0000313" key="4">
    <source>
        <dbReference type="Proteomes" id="UP001501627"/>
    </source>
</evidence>
<reference evidence="4" key="1">
    <citation type="journal article" date="2019" name="Int. J. Syst. Evol. Microbiol.">
        <title>The Global Catalogue of Microorganisms (GCM) 10K type strain sequencing project: providing services to taxonomists for standard genome sequencing and annotation.</title>
        <authorList>
            <consortium name="The Broad Institute Genomics Platform"/>
            <consortium name="The Broad Institute Genome Sequencing Center for Infectious Disease"/>
            <person name="Wu L."/>
            <person name="Ma J."/>
        </authorList>
    </citation>
    <scope>NUCLEOTIDE SEQUENCE [LARGE SCALE GENOMIC DNA]</scope>
    <source>
        <strain evidence="4">JCM 17561</strain>
    </source>
</reference>
<feature type="region of interest" description="Disordered" evidence="1">
    <location>
        <begin position="213"/>
        <end position="240"/>
    </location>
</feature>
<keyword evidence="2" id="KW-0472">Membrane</keyword>
<keyword evidence="2" id="KW-1133">Transmembrane helix</keyword>